<keyword evidence="17" id="KW-1185">Reference proteome</keyword>
<evidence type="ECO:0000256" key="6">
    <source>
        <dbReference type="ARBA" id="ARBA00022840"/>
    </source>
</evidence>
<accession>A0A9D4V2T5</accession>
<dbReference type="CDD" id="cd01372">
    <property type="entry name" value="KISc_KIF4"/>
    <property type="match status" value="1"/>
</dbReference>
<keyword evidence="6 11" id="KW-0067">ATP-binding</keyword>
<keyword evidence="13" id="KW-0175">Coiled coil</keyword>
<dbReference type="GO" id="GO:0005875">
    <property type="term" value="C:microtubule associated complex"/>
    <property type="evidence" value="ECO:0007669"/>
    <property type="project" value="TreeGrafter"/>
</dbReference>
<evidence type="ECO:0000256" key="5">
    <source>
        <dbReference type="ARBA" id="ARBA00022741"/>
    </source>
</evidence>
<comment type="caution">
    <text evidence="16">The sequence shown here is derived from an EMBL/GenBank/DDBJ whole genome shotgun (WGS) entry which is preliminary data.</text>
</comment>
<dbReference type="SUPFAM" id="SSF52540">
    <property type="entry name" value="P-loop containing nucleoside triphosphate hydrolases"/>
    <property type="match status" value="1"/>
</dbReference>
<keyword evidence="2" id="KW-0963">Cytoplasm</keyword>
<feature type="binding site" evidence="11">
    <location>
        <begin position="92"/>
        <end position="99"/>
    </location>
    <ligand>
        <name>ATP</name>
        <dbReference type="ChEBI" id="CHEBI:30616"/>
    </ligand>
</feature>
<dbReference type="GO" id="GO:0008017">
    <property type="term" value="F:microtubule binding"/>
    <property type="evidence" value="ECO:0007669"/>
    <property type="project" value="InterPro"/>
</dbReference>
<evidence type="ECO:0000256" key="9">
    <source>
        <dbReference type="ARBA" id="ARBA00034704"/>
    </source>
</evidence>
<dbReference type="Proteomes" id="UP000886520">
    <property type="component" value="Chromosome 6"/>
</dbReference>
<comment type="subcellular location">
    <subcellularLocation>
        <location evidence="1">Cytoplasm</location>
        <location evidence="1">Cytoskeleton</location>
        <location evidence="1">Spindle</location>
    </subcellularLocation>
</comment>
<dbReference type="SMART" id="SM00129">
    <property type="entry name" value="KISc"/>
    <property type="match status" value="1"/>
</dbReference>
<feature type="coiled-coil region" evidence="13">
    <location>
        <begin position="350"/>
        <end position="377"/>
    </location>
</feature>
<dbReference type="OrthoDB" id="1916078at2759"/>
<dbReference type="InterPro" id="IPR027640">
    <property type="entry name" value="Kinesin-like_fam"/>
</dbReference>
<dbReference type="EMBL" id="JABFUD020000006">
    <property type="protein sequence ID" value="KAI5078628.1"/>
    <property type="molecule type" value="Genomic_DNA"/>
</dbReference>
<dbReference type="FunFam" id="3.40.850.10:FF:000019">
    <property type="entry name" value="Kinesin-like protein KIN-5D"/>
    <property type="match status" value="1"/>
</dbReference>
<evidence type="ECO:0000256" key="8">
    <source>
        <dbReference type="ARBA" id="ARBA00023212"/>
    </source>
</evidence>
<comment type="similarity">
    <text evidence="9">Belongs to the TRAFAC class myosin-kinesin ATPase superfamily. Kinesin family. KIN-5/BimC subfamily.</text>
</comment>
<dbReference type="PRINTS" id="PR00380">
    <property type="entry name" value="KINESINHEAVY"/>
</dbReference>
<dbReference type="GO" id="GO:0005819">
    <property type="term" value="C:spindle"/>
    <property type="evidence" value="ECO:0007669"/>
    <property type="project" value="UniProtKB-SubCell"/>
</dbReference>
<dbReference type="InterPro" id="IPR001752">
    <property type="entry name" value="Kinesin_motor_dom"/>
</dbReference>
<dbReference type="GO" id="GO:0007052">
    <property type="term" value="P:mitotic spindle organization"/>
    <property type="evidence" value="ECO:0007669"/>
    <property type="project" value="TreeGrafter"/>
</dbReference>
<feature type="coiled-coil region" evidence="13">
    <location>
        <begin position="422"/>
        <end position="449"/>
    </location>
</feature>
<evidence type="ECO:0000259" key="15">
    <source>
        <dbReference type="PROSITE" id="PS50067"/>
    </source>
</evidence>
<keyword evidence="8" id="KW-0206">Cytoskeleton</keyword>
<keyword evidence="3" id="KW-0934">Plastid</keyword>
<dbReference type="InterPro" id="IPR019821">
    <property type="entry name" value="Kinesin_motor_CS"/>
</dbReference>
<dbReference type="AlphaFoldDB" id="A0A9D4V2T5"/>
<evidence type="ECO:0000256" key="2">
    <source>
        <dbReference type="ARBA" id="ARBA00022490"/>
    </source>
</evidence>
<dbReference type="GO" id="GO:0005524">
    <property type="term" value="F:ATP binding"/>
    <property type="evidence" value="ECO:0007669"/>
    <property type="project" value="UniProtKB-UniRule"/>
</dbReference>
<dbReference type="PANTHER" id="PTHR47969:SF29">
    <property type="entry name" value="KINESIN-LIKE PROTEIN"/>
    <property type="match status" value="1"/>
</dbReference>
<feature type="domain" description="Kinesin motor" evidence="15">
    <location>
        <begin position="13"/>
        <end position="342"/>
    </location>
</feature>
<dbReference type="InterPro" id="IPR027417">
    <property type="entry name" value="P-loop_NTPase"/>
</dbReference>
<evidence type="ECO:0000256" key="14">
    <source>
        <dbReference type="SAM" id="MobiDB-lite"/>
    </source>
</evidence>
<dbReference type="GO" id="GO:0007018">
    <property type="term" value="P:microtubule-based movement"/>
    <property type="evidence" value="ECO:0007669"/>
    <property type="project" value="InterPro"/>
</dbReference>
<feature type="region of interest" description="Disordered" evidence="14">
    <location>
        <begin position="391"/>
        <end position="414"/>
    </location>
</feature>
<sequence length="878" mass="99945">MTISPTPILDDAAVRVAVRARPLLERELSENCQECVMYSADRSEVTVGKERRFTFDHVFGPHVGQEEVYMACVKPLVESCIAGYNATVLAYGQTGSGKTHTMGSANSNFLQEHELGILPRVIRQLYKSIEEENRAEFLVKCSFVEIHNEEIKDLVHPETPSKSIFIREDANGDLVLAGVREEVVTSFEDMMKFLEIGSTYRTTGSTLMNQHSSRSHAIFTIIVEQRSIEESSDIDVITAKFHLVDLAGSERAKRTGAVGVRFKESITINSGLLALGNVISALGDERKRGQHVPYRQSKLTRLLQDSLGGNSRTCMIACISLADINQEETLNTLKYANRARNIHNKPIINRDSRALQMNQLRLQLKNLQEELINMRLREKDDACALDCYRSRGDDSSSTDLTNLPEGMSRKPHRDNLHSIQDLRDSKALISKLKEQLGVLQNENTVYQEKLEEISTDMNLLLRMIPSWETMKEIAENPILFLLAMAKRILASTKEGEMDLGVCNMQTDCNIDIVRNTQQKLEFTCSPSLSKEIPSLNDQDKENSPAGTMHLSTDIPKIIRHYLKAIQGLEKKLSNKEQELREKNRVLKDVQDDLARDEKIFTEKMREINALKLLTRELTVEKDCLLQKIQMDATIISDLSHNALAKEDELSILRASIDSLHMQPQEKDRNAHKDSFLVSSKNGHRQLCAIFNAFEEHQKPDHQVRCEDMHDLNRSNINKQDNIFQNELCSFFSENQESLQRPTAGVGTKDLYPGTESADFLPNEEAGQRNLEIMKQDFNYVGTRDVYLEKKLREITQAWHAEKQAMEEMVQAERETWEARSMYALRKQEQLERDHQALKEELENTKSLMQKAGLGIRLSAHNVRELANGDVDLRTSITC</sequence>
<reference evidence="16" key="1">
    <citation type="submission" date="2021-01" db="EMBL/GenBank/DDBJ databases">
        <title>Adiantum capillus-veneris genome.</title>
        <authorList>
            <person name="Fang Y."/>
            <person name="Liao Q."/>
        </authorList>
    </citation>
    <scope>NUCLEOTIDE SEQUENCE</scope>
    <source>
        <strain evidence="16">H3</strain>
        <tissue evidence="16">Leaf</tissue>
    </source>
</reference>
<proteinExistence type="inferred from homology"/>
<dbReference type="PROSITE" id="PS00411">
    <property type="entry name" value="KINESIN_MOTOR_1"/>
    <property type="match status" value="1"/>
</dbReference>
<keyword evidence="7 11" id="KW-0505">Motor protein</keyword>
<dbReference type="GO" id="GO:0003777">
    <property type="term" value="F:microtubule motor activity"/>
    <property type="evidence" value="ECO:0007669"/>
    <property type="project" value="InterPro"/>
</dbReference>
<dbReference type="InterPro" id="IPR036961">
    <property type="entry name" value="Kinesin_motor_dom_sf"/>
</dbReference>
<evidence type="ECO:0000256" key="4">
    <source>
        <dbReference type="ARBA" id="ARBA00022701"/>
    </source>
</evidence>
<keyword evidence="3" id="KW-0150">Chloroplast</keyword>
<evidence type="ECO:0000313" key="16">
    <source>
        <dbReference type="EMBL" id="KAI5078628.1"/>
    </source>
</evidence>
<dbReference type="PROSITE" id="PS50067">
    <property type="entry name" value="KINESIN_MOTOR_2"/>
    <property type="match status" value="1"/>
</dbReference>
<evidence type="ECO:0000256" key="13">
    <source>
        <dbReference type="SAM" id="Coils"/>
    </source>
</evidence>
<protein>
    <recommendedName>
        <fullName evidence="12">Kinesin-like protein</fullName>
    </recommendedName>
</protein>
<keyword evidence="5 11" id="KW-0547">Nucleotide-binding</keyword>
<gene>
    <name evidence="16" type="ORF">GOP47_0006299</name>
</gene>
<organism evidence="16 17">
    <name type="scientific">Adiantum capillus-veneris</name>
    <name type="common">Maidenhair fern</name>
    <dbReference type="NCBI Taxonomy" id="13818"/>
    <lineage>
        <taxon>Eukaryota</taxon>
        <taxon>Viridiplantae</taxon>
        <taxon>Streptophyta</taxon>
        <taxon>Embryophyta</taxon>
        <taxon>Tracheophyta</taxon>
        <taxon>Polypodiopsida</taxon>
        <taxon>Polypodiidae</taxon>
        <taxon>Polypodiales</taxon>
        <taxon>Pteridineae</taxon>
        <taxon>Pteridaceae</taxon>
        <taxon>Vittarioideae</taxon>
        <taxon>Adiantum</taxon>
    </lineage>
</organism>
<evidence type="ECO:0000256" key="10">
    <source>
        <dbReference type="ARBA" id="ARBA00046159"/>
    </source>
</evidence>
<evidence type="ECO:0000256" key="11">
    <source>
        <dbReference type="PROSITE-ProRule" id="PRU00283"/>
    </source>
</evidence>
<keyword evidence="4 12" id="KW-0493">Microtubule</keyword>
<dbReference type="PANTHER" id="PTHR47969">
    <property type="entry name" value="CHROMOSOME-ASSOCIATED KINESIN KIF4A-RELATED"/>
    <property type="match status" value="1"/>
</dbReference>
<dbReference type="Pfam" id="PF00225">
    <property type="entry name" value="Kinesin"/>
    <property type="match status" value="1"/>
</dbReference>
<comment type="function">
    <text evidence="10">Responsible for microtubule translocation. May be important for the organization of phragmoplast-specific arrays of microtubules. Plays an essential role in stabilizing the mitotic spindle. Required during mitotic cytokinesis.</text>
</comment>
<evidence type="ECO:0000256" key="12">
    <source>
        <dbReference type="RuleBase" id="RU000394"/>
    </source>
</evidence>
<name>A0A9D4V2T5_ADICA</name>
<dbReference type="Gene3D" id="3.40.850.10">
    <property type="entry name" value="Kinesin motor domain"/>
    <property type="match status" value="1"/>
</dbReference>
<evidence type="ECO:0000256" key="3">
    <source>
        <dbReference type="ARBA" id="ARBA00022528"/>
    </source>
</evidence>
<evidence type="ECO:0000256" key="1">
    <source>
        <dbReference type="ARBA" id="ARBA00004186"/>
    </source>
</evidence>
<feature type="coiled-coil region" evidence="13">
    <location>
        <begin position="558"/>
        <end position="592"/>
    </location>
</feature>
<evidence type="ECO:0000313" key="17">
    <source>
        <dbReference type="Proteomes" id="UP000886520"/>
    </source>
</evidence>
<dbReference type="GO" id="GO:0051231">
    <property type="term" value="P:spindle elongation"/>
    <property type="evidence" value="ECO:0007669"/>
    <property type="project" value="TreeGrafter"/>
</dbReference>
<evidence type="ECO:0000256" key="7">
    <source>
        <dbReference type="ARBA" id="ARBA00023175"/>
    </source>
</evidence>
<dbReference type="GO" id="GO:0005874">
    <property type="term" value="C:microtubule"/>
    <property type="evidence" value="ECO:0007669"/>
    <property type="project" value="UniProtKB-KW"/>
</dbReference>